<dbReference type="InterPro" id="IPR005467">
    <property type="entry name" value="His_kinase_dom"/>
</dbReference>
<keyword evidence="2" id="KW-0418">Kinase</keyword>
<dbReference type="PROSITE" id="PS50109">
    <property type="entry name" value="HIS_KIN"/>
    <property type="match status" value="1"/>
</dbReference>
<dbReference type="PANTHER" id="PTHR24421">
    <property type="entry name" value="NITRATE/NITRITE SENSOR PROTEIN NARX-RELATED"/>
    <property type="match status" value="1"/>
</dbReference>
<dbReference type="InterPro" id="IPR050482">
    <property type="entry name" value="Sensor_HK_TwoCompSys"/>
</dbReference>
<reference evidence="8 9" key="1">
    <citation type="submission" date="2024-08" db="EMBL/GenBank/DDBJ databases">
        <title>Whole-genome sequencing of halo(alkali)philic microorganisms from hypersaline lakes.</title>
        <authorList>
            <person name="Sorokin D.Y."/>
            <person name="Merkel A.Y."/>
            <person name="Messina E."/>
            <person name="Yakimov M."/>
        </authorList>
    </citation>
    <scope>NUCLEOTIDE SEQUENCE [LARGE SCALE GENOMIC DNA]</scope>
    <source>
        <strain evidence="8 9">AB-hyl4</strain>
    </source>
</reference>
<dbReference type="InterPro" id="IPR025751">
    <property type="entry name" value="RsbRD_N_dom"/>
</dbReference>
<keyword evidence="1" id="KW-0808">Transferase</keyword>
<dbReference type="Gene3D" id="3.40.50.2300">
    <property type="match status" value="1"/>
</dbReference>
<dbReference type="SMART" id="SM00448">
    <property type="entry name" value="REC"/>
    <property type="match status" value="1"/>
</dbReference>
<dbReference type="InterPro" id="IPR003594">
    <property type="entry name" value="HATPase_dom"/>
</dbReference>
<name>A0ABV4U2E2_9BACT</name>
<accession>A0ABV4U2E2</accession>
<evidence type="ECO:0000313" key="9">
    <source>
        <dbReference type="Proteomes" id="UP001575105"/>
    </source>
</evidence>
<protein>
    <submittedName>
        <fullName evidence="8">Response regulator</fullName>
    </submittedName>
</protein>
<evidence type="ECO:0000256" key="2">
    <source>
        <dbReference type="ARBA" id="ARBA00022777"/>
    </source>
</evidence>
<dbReference type="Gene3D" id="3.30.565.10">
    <property type="entry name" value="Histidine kinase-like ATPase, C-terminal domain"/>
    <property type="match status" value="1"/>
</dbReference>
<evidence type="ECO:0000256" key="1">
    <source>
        <dbReference type="ARBA" id="ARBA00022679"/>
    </source>
</evidence>
<dbReference type="InterPro" id="IPR011712">
    <property type="entry name" value="Sig_transdc_His_kin_sub3_dim/P"/>
</dbReference>
<feature type="domain" description="Response regulatory" evidence="7">
    <location>
        <begin position="415"/>
        <end position="531"/>
    </location>
</feature>
<feature type="modified residue" description="4-aspartylphosphate" evidence="4">
    <location>
        <position position="466"/>
    </location>
</feature>
<gene>
    <name evidence="8" type="ORF">ACERK3_05540</name>
</gene>
<dbReference type="SMART" id="SM00387">
    <property type="entry name" value="HATPase_c"/>
    <property type="match status" value="1"/>
</dbReference>
<evidence type="ECO:0000313" key="8">
    <source>
        <dbReference type="EMBL" id="MFA9477755.1"/>
    </source>
</evidence>
<dbReference type="CDD" id="cd16917">
    <property type="entry name" value="HATPase_UhpB-NarQ-NarX-like"/>
    <property type="match status" value="1"/>
</dbReference>
<dbReference type="PROSITE" id="PS50110">
    <property type="entry name" value="RESPONSE_REGULATORY"/>
    <property type="match status" value="1"/>
</dbReference>
<feature type="region of interest" description="Disordered" evidence="5">
    <location>
        <begin position="361"/>
        <end position="409"/>
    </location>
</feature>
<comment type="caution">
    <text evidence="8">The sequence shown here is derived from an EMBL/GenBank/DDBJ whole genome shotgun (WGS) entry which is preliminary data.</text>
</comment>
<dbReference type="Pfam" id="PF07730">
    <property type="entry name" value="HisKA_3"/>
    <property type="match status" value="1"/>
</dbReference>
<dbReference type="InterPro" id="IPR036890">
    <property type="entry name" value="HATPase_C_sf"/>
</dbReference>
<proteinExistence type="predicted"/>
<dbReference type="SUPFAM" id="SSF55874">
    <property type="entry name" value="ATPase domain of HSP90 chaperone/DNA topoisomerase II/histidine kinase"/>
    <property type="match status" value="1"/>
</dbReference>
<dbReference type="EMBL" id="JBGUBD010000003">
    <property type="protein sequence ID" value="MFA9477755.1"/>
    <property type="molecule type" value="Genomic_DNA"/>
</dbReference>
<dbReference type="Pfam" id="PF00072">
    <property type="entry name" value="Response_reg"/>
    <property type="match status" value="1"/>
</dbReference>
<dbReference type="Proteomes" id="UP001575105">
    <property type="component" value="Unassembled WGS sequence"/>
</dbReference>
<evidence type="ECO:0000256" key="3">
    <source>
        <dbReference type="ARBA" id="ARBA00023012"/>
    </source>
</evidence>
<sequence length="533" mass="59292">MPEKPPTAVAGEGHPPYEEEFRVIGHILERDAEPIMERWYERATEEQVHADSGQRSAVMNELLHMLQSLGQQLKEQDRPAMTHAADIAREHGKQRSGLGWDIVELVRDYEILHGVMLEHLGQMLDKRLTYRQAMIIATVVDGTTGSAVEAFSEVMQQRLEQRAEQLRRLAMELAQTEHRERRRLAQLLHDNLQQLLVAIQLQVDGLPHEADRPRFLKQIQHVQNLVSEASEASRSLTGQLSPPLLYEVGLVAALRWLARQMLKNHNLKIHLQTDDQIEVPDEATRVTLFEGARELLLNVAKHAQAGEAWVRVEQTEQQVRLTVEDHGAGYESGQPARESDPSGFGLANIRERMQWLGGSMHEASAPGEGTRTVLEAPRQPAPESKAEPDAANASAPGCKPAGNGAASPEAGSRCRVLVVDDHHVVRQGLVRLITEAPDFEVIAEAGDGVEAVEMAHEHRPDVIVMDVTMPRMDGVEATRRIAEELPDIRIIGLSLHAEEDMAQRMRNAGAHAYLNKSGPMEELLAAMRDGRPA</sequence>
<keyword evidence="9" id="KW-1185">Reference proteome</keyword>
<dbReference type="InterPro" id="IPR058245">
    <property type="entry name" value="NreC/VraR/RcsB-like_REC"/>
</dbReference>
<keyword evidence="4" id="KW-0597">Phosphoprotein</keyword>
<organism evidence="8 9">
    <name type="scientific">Natronomicrosphaera hydrolytica</name>
    <dbReference type="NCBI Taxonomy" id="3242702"/>
    <lineage>
        <taxon>Bacteria</taxon>
        <taxon>Pseudomonadati</taxon>
        <taxon>Planctomycetota</taxon>
        <taxon>Phycisphaerae</taxon>
        <taxon>Phycisphaerales</taxon>
        <taxon>Phycisphaeraceae</taxon>
        <taxon>Natronomicrosphaera</taxon>
    </lineage>
</organism>
<dbReference type="Pfam" id="PF14361">
    <property type="entry name" value="RsbRD_N"/>
    <property type="match status" value="1"/>
</dbReference>
<evidence type="ECO:0000256" key="4">
    <source>
        <dbReference type="PROSITE-ProRule" id="PRU00169"/>
    </source>
</evidence>
<dbReference type="SUPFAM" id="SSF52172">
    <property type="entry name" value="CheY-like"/>
    <property type="match status" value="1"/>
</dbReference>
<evidence type="ECO:0000259" key="7">
    <source>
        <dbReference type="PROSITE" id="PS50110"/>
    </source>
</evidence>
<evidence type="ECO:0000259" key="6">
    <source>
        <dbReference type="PROSITE" id="PS50109"/>
    </source>
</evidence>
<dbReference type="Pfam" id="PF02518">
    <property type="entry name" value="HATPase_c"/>
    <property type="match status" value="1"/>
</dbReference>
<dbReference type="RefSeq" id="WP_425344681.1">
    <property type="nucleotide sequence ID" value="NZ_JBGUBD010000003.1"/>
</dbReference>
<dbReference type="Gene3D" id="1.20.5.1930">
    <property type="match status" value="1"/>
</dbReference>
<dbReference type="PANTHER" id="PTHR24421:SF58">
    <property type="entry name" value="SIGNAL TRANSDUCTION HISTIDINE-PROTEIN KINASE_PHOSPHATASE UHPB"/>
    <property type="match status" value="1"/>
</dbReference>
<evidence type="ECO:0000256" key="5">
    <source>
        <dbReference type="SAM" id="MobiDB-lite"/>
    </source>
</evidence>
<feature type="domain" description="Histidine kinase" evidence="6">
    <location>
        <begin position="183"/>
        <end position="380"/>
    </location>
</feature>
<keyword evidence="3" id="KW-0902">Two-component regulatory system</keyword>
<dbReference type="InterPro" id="IPR001789">
    <property type="entry name" value="Sig_transdc_resp-reg_receiver"/>
</dbReference>
<dbReference type="CDD" id="cd17535">
    <property type="entry name" value="REC_NarL-like"/>
    <property type="match status" value="1"/>
</dbReference>
<dbReference type="InterPro" id="IPR011006">
    <property type="entry name" value="CheY-like_superfamily"/>
</dbReference>